<evidence type="ECO:0000313" key="3">
    <source>
        <dbReference type="EMBL" id="MEF3367320.1"/>
    </source>
</evidence>
<dbReference type="NCBIfam" id="NF008528">
    <property type="entry name" value="PRK11463.1-2"/>
    <property type="match status" value="1"/>
</dbReference>
<feature type="region of interest" description="Disordered" evidence="1">
    <location>
        <begin position="127"/>
        <end position="149"/>
    </location>
</feature>
<accession>A0ABU7XIW3</accession>
<feature type="transmembrane region" description="Helical" evidence="2">
    <location>
        <begin position="76"/>
        <end position="98"/>
    </location>
</feature>
<evidence type="ECO:0000313" key="4">
    <source>
        <dbReference type="Proteomes" id="UP001350748"/>
    </source>
</evidence>
<keyword evidence="2" id="KW-1133">Transmembrane helix</keyword>
<sequence>MKSKLIALVLAAWIALEILAFALIVHAVGIFAAIALDLAASLFGLAEARGLLPYLRGRLTRPKTERQSGETFDGALQALGSLLLILPGLASDFVGLALKSPSIRQGLIERLRARGASDPRLIDLDPREWRHIPPPGARRRARSPRGAAK</sequence>
<dbReference type="InterPro" id="IPR007313">
    <property type="entry name" value="FxsA"/>
</dbReference>
<name>A0ABU7XIW3_9HYPH</name>
<dbReference type="Pfam" id="PF04186">
    <property type="entry name" value="FxsA"/>
    <property type="match status" value="1"/>
</dbReference>
<reference evidence="3 4" key="1">
    <citation type="submission" date="2024-02" db="EMBL/GenBank/DDBJ databases">
        <authorList>
            <person name="Grouzdev D."/>
        </authorList>
    </citation>
    <scope>NUCLEOTIDE SEQUENCE [LARGE SCALE GENOMIC DNA]</scope>
    <source>
        <strain evidence="3 4">9N</strain>
    </source>
</reference>
<keyword evidence="2" id="KW-0812">Transmembrane</keyword>
<keyword evidence="2" id="KW-0472">Membrane</keyword>
<comment type="caution">
    <text evidence="3">The sequence shown here is derived from an EMBL/GenBank/DDBJ whole genome shotgun (WGS) entry which is preliminary data.</text>
</comment>
<dbReference type="RefSeq" id="WP_332082368.1">
    <property type="nucleotide sequence ID" value="NZ_JAZHYN010000038.1"/>
</dbReference>
<dbReference type="EMBL" id="JAZHYN010000038">
    <property type="protein sequence ID" value="MEF3367320.1"/>
    <property type="molecule type" value="Genomic_DNA"/>
</dbReference>
<proteinExistence type="predicted"/>
<keyword evidence="4" id="KW-1185">Reference proteome</keyword>
<feature type="compositionally biased region" description="Basic residues" evidence="1">
    <location>
        <begin position="137"/>
        <end position="149"/>
    </location>
</feature>
<dbReference type="Proteomes" id="UP001350748">
    <property type="component" value="Unassembled WGS sequence"/>
</dbReference>
<gene>
    <name evidence="3" type="ORF">V3H18_12320</name>
</gene>
<evidence type="ECO:0000256" key="2">
    <source>
        <dbReference type="SAM" id="Phobius"/>
    </source>
</evidence>
<protein>
    <submittedName>
        <fullName evidence="3">FxsA family protein</fullName>
    </submittedName>
</protein>
<organism evidence="3 4">
    <name type="scientific">Methylocystis borbori</name>
    <dbReference type="NCBI Taxonomy" id="3118750"/>
    <lineage>
        <taxon>Bacteria</taxon>
        <taxon>Pseudomonadati</taxon>
        <taxon>Pseudomonadota</taxon>
        <taxon>Alphaproteobacteria</taxon>
        <taxon>Hyphomicrobiales</taxon>
        <taxon>Methylocystaceae</taxon>
        <taxon>Methylocystis</taxon>
    </lineage>
</organism>
<evidence type="ECO:0000256" key="1">
    <source>
        <dbReference type="SAM" id="MobiDB-lite"/>
    </source>
</evidence>